<protein>
    <submittedName>
        <fullName evidence="3">Uncharacterized protein</fullName>
    </submittedName>
</protein>
<feature type="compositionally biased region" description="Acidic residues" evidence="2">
    <location>
        <begin position="120"/>
        <end position="130"/>
    </location>
</feature>
<dbReference type="AlphaFoldDB" id="A0AAW0P7K3"/>
<evidence type="ECO:0000256" key="2">
    <source>
        <dbReference type="SAM" id="MobiDB-lite"/>
    </source>
</evidence>
<dbReference type="Proteomes" id="UP001460270">
    <property type="component" value="Unassembled WGS sequence"/>
</dbReference>
<evidence type="ECO:0000313" key="3">
    <source>
        <dbReference type="EMBL" id="KAK7915381.1"/>
    </source>
</evidence>
<feature type="region of interest" description="Disordered" evidence="2">
    <location>
        <begin position="249"/>
        <end position="276"/>
    </location>
</feature>
<feature type="region of interest" description="Disordered" evidence="2">
    <location>
        <begin position="1"/>
        <end position="34"/>
    </location>
</feature>
<feature type="compositionally biased region" description="Basic and acidic residues" evidence="2">
    <location>
        <begin position="249"/>
        <end position="258"/>
    </location>
</feature>
<feature type="compositionally biased region" description="Acidic residues" evidence="2">
    <location>
        <begin position="173"/>
        <end position="182"/>
    </location>
</feature>
<gene>
    <name evidence="3" type="ORF">WMY93_011142</name>
</gene>
<keyword evidence="4" id="KW-1185">Reference proteome</keyword>
<sequence length="310" mass="36204">METQERDLQLNLNSDTEEMNTALPSEIETDDEEEDSFERLVQRCEARRRAAQEQLTTARTKTKKDTFFPTERRARRKLLDVLSSDEELNVKNQGAAKMETTERDLHSDTEEMNTALPSDIETDDEEEDSLDLLMQRFKARFKARREAAQEQYSTERDLHSDTEENNTALPSETETDDEEEDSIDRLLQRCKARREAAQEQRSTARTKTKKDTLFLTAASLKAAENINLDIGDLDFDYNEELDEEEQIRLKARDEKFSEEGNEEDEDLSPRSSSFSEDLSDFYDELHSRFLKKMMREETEKLQKMTFGGMI</sequence>
<feature type="region of interest" description="Disordered" evidence="2">
    <location>
        <begin position="90"/>
        <end position="131"/>
    </location>
</feature>
<proteinExistence type="predicted"/>
<comment type="caution">
    <text evidence="3">The sequence shown here is derived from an EMBL/GenBank/DDBJ whole genome shotgun (WGS) entry which is preliminary data.</text>
</comment>
<organism evidence="3 4">
    <name type="scientific">Mugilogobius chulae</name>
    <name type="common">yellowstripe goby</name>
    <dbReference type="NCBI Taxonomy" id="88201"/>
    <lineage>
        <taxon>Eukaryota</taxon>
        <taxon>Metazoa</taxon>
        <taxon>Chordata</taxon>
        <taxon>Craniata</taxon>
        <taxon>Vertebrata</taxon>
        <taxon>Euteleostomi</taxon>
        <taxon>Actinopterygii</taxon>
        <taxon>Neopterygii</taxon>
        <taxon>Teleostei</taxon>
        <taxon>Neoteleostei</taxon>
        <taxon>Acanthomorphata</taxon>
        <taxon>Gobiaria</taxon>
        <taxon>Gobiiformes</taxon>
        <taxon>Gobioidei</taxon>
        <taxon>Gobiidae</taxon>
        <taxon>Gobionellinae</taxon>
        <taxon>Mugilogobius</taxon>
    </lineage>
</organism>
<keyword evidence="1" id="KW-0175">Coiled coil</keyword>
<feature type="coiled-coil region" evidence="1">
    <location>
        <begin position="34"/>
        <end position="61"/>
    </location>
</feature>
<accession>A0AAW0P7K3</accession>
<dbReference type="EMBL" id="JBBPFD010000008">
    <property type="protein sequence ID" value="KAK7915381.1"/>
    <property type="molecule type" value="Genomic_DNA"/>
</dbReference>
<feature type="region of interest" description="Disordered" evidence="2">
    <location>
        <begin position="143"/>
        <end position="182"/>
    </location>
</feature>
<reference evidence="4" key="1">
    <citation type="submission" date="2024-04" db="EMBL/GenBank/DDBJ databases">
        <title>Salinicola lusitanus LLJ914,a marine bacterium isolated from the Okinawa Trough.</title>
        <authorList>
            <person name="Li J."/>
        </authorList>
    </citation>
    <scope>NUCLEOTIDE SEQUENCE [LARGE SCALE GENOMIC DNA]</scope>
</reference>
<name>A0AAW0P7K3_9GOBI</name>
<feature type="compositionally biased region" description="Basic and acidic residues" evidence="2">
    <location>
        <begin position="144"/>
        <end position="162"/>
    </location>
</feature>
<evidence type="ECO:0000313" key="4">
    <source>
        <dbReference type="Proteomes" id="UP001460270"/>
    </source>
</evidence>
<evidence type="ECO:0000256" key="1">
    <source>
        <dbReference type="SAM" id="Coils"/>
    </source>
</evidence>
<feature type="compositionally biased region" description="Basic and acidic residues" evidence="2">
    <location>
        <begin position="99"/>
        <end position="109"/>
    </location>
</feature>